<gene>
    <name evidence="1" type="ORF">PoB_000298700</name>
</gene>
<evidence type="ECO:0000313" key="2">
    <source>
        <dbReference type="Proteomes" id="UP000735302"/>
    </source>
</evidence>
<evidence type="ECO:0000313" key="1">
    <source>
        <dbReference type="EMBL" id="GFN76481.1"/>
    </source>
</evidence>
<protein>
    <submittedName>
        <fullName evidence="1">Uncharacterized protein</fullName>
    </submittedName>
</protein>
<keyword evidence="2" id="KW-1185">Reference proteome</keyword>
<sequence>MEPRKERDCAAIRWFTFDYPGVYVCTPFFIHDFCLILRTVCGLWSIHCDPGVARQSDSTRERLSQNSGRQKHSRVSIAAAKSTLESAWRPPKLLKSLSGGRRIDSM</sequence>
<proteinExistence type="predicted"/>
<comment type="caution">
    <text evidence="1">The sequence shown here is derived from an EMBL/GenBank/DDBJ whole genome shotgun (WGS) entry which is preliminary data.</text>
</comment>
<dbReference type="AlphaFoldDB" id="A0AAV3Y206"/>
<reference evidence="1 2" key="1">
    <citation type="journal article" date="2021" name="Elife">
        <title>Chloroplast acquisition without the gene transfer in kleptoplastic sea slugs, Plakobranchus ocellatus.</title>
        <authorList>
            <person name="Maeda T."/>
            <person name="Takahashi S."/>
            <person name="Yoshida T."/>
            <person name="Shimamura S."/>
            <person name="Takaki Y."/>
            <person name="Nagai Y."/>
            <person name="Toyoda A."/>
            <person name="Suzuki Y."/>
            <person name="Arimoto A."/>
            <person name="Ishii H."/>
            <person name="Satoh N."/>
            <person name="Nishiyama T."/>
            <person name="Hasebe M."/>
            <person name="Maruyama T."/>
            <person name="Minagawa J."/>
            <person name="Obokata J."/>
            <person name="Shigenobu S."/>
        </authorList>
    </citation>
    <scope>NUCLEOTIDE SEQUENCE [LARGE SCALE GENOMIC DNA]</scope>
</reference>
<dbReference type="EMBL" id="BLXT01000396">
    <property type="protein sequence ID" value="GFN76481.1"/>
    <property type="molecule type" value="Genomic_DNA"/>
</dbReference>
<organism evidence="1 2">
    <name type="scientific">Plakobranchus ocellatus</name>
    <dbReference type="NCBI Taxonomy" id="259542"/>
    <lineage>
        <taxon>Eukaryota</taxon>
        <taxon>Metazoa</taxon>
        <taxon>Spiralia</taxon>
        <taxon>Lophotrochozoa</taxon>
        <taxon>Mollusca</taxon>
        <taxon>Gastropoda</taxon>
        <taxon>Heterobranchia</taxon>
        <taxon>Euthyneura</taxon>
        <taxon>Panpulmonata</taxon>
        <taxon>Sacoglossa</taxon>
        <taxon>Placobranchoidea</taxon>
        <taxon>Plakobranchidae</taxon>
        <taxon>Plakobranchus</taxon>
    </lineage>
</organism>
<dbReference type="Proteomes" id="UP000735302">
    <property type="component" value="Unassembled WGS sequence"/>
</dbReference>
<name>A0AAV3Y206_9GAST</name>
<accession>A0AAV3Y206</accession>